<dbReference type="Pfam" id="PF04577">
    <property type="entry name" value="Glyco_transf_61"/>
    <property type="match status" value="1"/>
</dbReference>
<dbReference type="EMBL" id="KV918806">
    <property type="protein sequence ID" value="OSX78724.1"/>
    <property type="molecule type" value="Genomic_DNA"/>
</dbReference>
<evidence type="ECO:0000256" key="2">
    <source>
        <dbReference type="ARBA" id="ARBA00022679"/>
    </source>
</evidence>
<dbReference type="PANTHER" id="PTHR20961">
    <property type="entry name" value="GLYCOSYLTRANSFERASE"/>
    <property type="match status" value="1"/>
</dbReference>
<protein>
    <recommendedName>
        <fullName evidence="5">Glycosyltransferase 61 catalytic domain-containing protein</fullName>
    </recommendedName>
</protein>
<evidence type="ECO:0000313" key="6">
    <source>
        <dbReference type="EMBL" id="OSX78724.1"/>
    </source>
</evidence>
<proteinExistence type="predicted"/>
<gene>
    <name evidence="6" type="ORF">BU14_0101s0004</name>
</gene>
<sequence length="562" mass="58850">MMRWQRRRSPGLGRLFLLAGVAAAAAAGVAAALSSPPLDAGATYVGDGTKCAHTPLTTTVREGAMPPTSADWPSNVTRLREMIEVWTHAALPADVRLCRIHGACRVGDGTFLLPAWMKAFNSQVVLCGITAPQYLLKAAPDGTYAVDGAYGRRISLTDGHNETDLFGVDPPGETMPAIATDLSPVLLLMDVLERTAAHAAQLTRECVVEGASACPDNETAAVVAAGVDPGLVVTSRITMQKDEKWVKGFLRLVRNAFFGSFSLLDAADLYGWKVRGVAACARSVVTTGMTADVMPAGLFPAEHFLFAVNQISRVPRATGAAVASALASAARACTVRVMVLNRFGQRYMVGDYALRSAVAAEAVAAEATAPGVTLAAEVVFFENASFHEQISMMQETNVVVASHGAGVANLLFLRPGSVLVEVLPFGIKASPFADLARLYDVVRLPLTAMPDDDVFRSCIAHFNKDGPATDALLARWAAAATSFREGGGGPAPGGDLDWGTDPAAAADTGIQNVLQCAGYQRLTFNVKEVAALAVTRGLAHCGVDRVVSTAAPISPITAQGMS</sequence>
<feature type="chain" id="PRO_5013049879" description="Glycosyltransferase 61 catalytic domain-containing protein" evidence="4">
    <location>
        <begin position="27"/>
        <end position="562"/>
    </location>
</feature>
<dbReference type="Proteomes" id="UP000218209">
    <property type="component" value="Unassembled WGS sequence"/>
</dbReference>
<dbReference type="PROSITE" id="PS51318">
    <property type="entry name" value="TAT"/>
    <property type="match status" value="1"/>
</dbReference>
<evidence type="ECO:0000313" key="7">
    <source>
        <dbReference type="Proteomes" id="UP000218209"/>
    </source>
</evidence>
<name>A0A1X6PD11_PORUM</name>
<dbReference type="GO" id="GO:0016757">
    <property type="term" value="F:glycosyltransferase activity"/>
    <property type="evidence" value="ECO:0007669"/>
    <property type="project" value="UniProtKB-KW"/>
</dbReference>
<keyword evidence="1" id="KW-0328">Glycosyltransferase</keyword>
<dbReference type="AlphaFoldDB" id="A0A1X6PD11"/>
<evidence type="ECO:0000256" key="1">
    <source>
        <dbReference type="ARBA" id="ARBA00022676"/>
    </source>
</evidence>
<keyword evidence="4" id="KW-0732">Signal</keyword>
<dbReference type="InterPro" id="IPR049625">
    <property type="entry name" value="Glyco_transf_61_cat"/>
</dbReference>
<keyword evidence="7" id="KW-1185">Reference proteome</keyword>
<accession>A0A1X6PD11</accession>
<dbReference type="InterPro" id="IPR006311">
    <property type="entry name" value="TAT_signal"/>
</dbReference>
<dbReference type="InterPro" id="IPR007657">
    <property type="entry name" value="Glycosyltransferase_61"/>
</dbReference>
<feature type="signal peptide" evidence="4">
    <location>
        <begin position="1"/>
        <end position="26"/>
    </location>
</feature>
<organism evidence="6 7">
    <name type="scientific">Porphyra umbilicalis</name>
    <name type="common">Purple laver</name>
    <name type="synonym">Red alga</name>
    <dbReference type="NCBI Taxonomy" id="2786"/>
    <lineage>
        <taxon>Eukaryota</taxon>
        <taxon>Rhodophyta</taxon>
        <taxon>Bangiophyceae</taxon>
        <taxon>Bangiales</taxon>
        <taxon>Bangiaceae</taxon>
        <taxon>Porphyra</taxon>
    </lineage>
</organism>
<dbReference type="OrthoDB" id="4500at2759"/>
<feature type="domain" description="Glycosyltransferase 61 catalytic" evidence="5">
    <location>
        <begin position="316"/>
        <end position="420"/>
    </location>
</feature>
<evidence type="ECO:0000256" key="4">
    <source>
        <dbReference type="SAM" id="SignalP"/>
    </source>
</evidence>
<evidence type="ECO:0000259" key="5">
    <source>
        <dbReference type="Pfam" id="PF04577"/>
    </source>
</evidence>
<evidence type="ECO:0000256" key="3">
    <source>
        <dbReference type="ARBA" id="ARBA00023180"/>
    </source>
</evidence>
<keyword evidence="3" id="KW-0325">Glycoprotein</keyword>
<keyword evidence="2" id="KW-0808">Transferase</keyword>
<reference evidence="6 7" key="1">
    <citation type="submission" date="2017-03" db="EMBL/GenBank/DDBJ databases">
        <title>WGS assembly of Porphyra umbilicalis.</title>
        <authorList>
            <person name="Brawley S.H."/>
            <person name="Blouin N.A."/>
            <person name="Ficko-Blean E."/>
            <person name="Wheeler G.L."/>
            <person name="Lohr M."/>
            <person name="Goodson H.V."/>
            <person name="Jenkins J.W."/>
            <person name="Blaby-Haas C.E."/>
            <person name="Helliwell K.E."/>
            <person name="Chan C."/>
            <person name="Marriage T."/>
            <person name="Bhattacharya D."/>
            <person name="Klein A.S."/>
            <person name="Badis Y."/>
            <person name="Brodie J."/>
            <person name="Cao Y."/>
            <person name="Collen J."/>
            <person name="Dittami S.M."/>
            <person name="Gachon C.M."/>
            <person name="Green B.R."/>
            <person name="Karpowicz S."/>
            <person name="Kim J.W."/>
            <person name="Kudahl U."/>
            <person name="Lin S."/>
            <person name="Michel G."/>
            <person name="Mittag M."/>
            <person name="Olson B.J."/>
            <person name="Pangilinan J."/>
            <person name="Peng Y."/>
            <person name="Qiu H."/>
            <person name="Shu S."/>
            <person name="Singer J.T."/>
            <person name="Smith A.G."/>
            <person name="Sprecher B.N."/>
            <person name="Wagner V."/>
            <person name="Wang W."/>
            <person name="Wang Z.-Y."/>
            <person name="Yan J."/>
            <person name="Yarish C."/>
            <person name="Zoeuner-Riek S."/>
            <person name="Zhuang Y."/>
            <person name="Zou Y."/>
            <person name="Lindquist E.A."/>
            <person name="Grimwood J."/>
            <person name="Barry K."/>
            <person name="Rokhsar D.S."/>
            <person name="Schmutz J."/>
            <person name="Stiller J.W."/>
            <person name="Grossman A.R."/>
            <person name="Prochnik S.E."/>
        </authorList>
    </citation>
    <scope>NUCLEOTIDE SEQUENCE [LARGE SCALE GENOMIC DNA]</scope>
    <source>
        <strain evidence="6">4086291</strain>
    </source>
</reference>